<dbReference type="PROSITE" id="PS51257">
    <property type="entry name" value="PROKAR_LIPOPROTEIN"/>
    <property type="match status" value="1"/>
</dbReference>
<dbReference type="Pfam" id="PF13590">
    <property type="entry name" value="DUF4136"/>
    <property type="match status" value="1"/>
</dbReference>
<accession>A0ABU8VTC0</accession>
<evidence type="ECO:0000313" key="3">
    <source>
        <dbReference type="Proteomes" id="UP001363010"/>
    </source>
</evidence>
<dbReference type="InterPro" id="IPR025411">
    <property type="entry name" value="DUF4136"/>
</dbReference>
<feature type="domain" description="DUF4136" evidence="1">
    <location>
        <begin position="38"/>
        <end position="203"/>
    </location>
</feature>
<evidence type="ECO:0000259" key="1">
    <source>
        <dbReference type="Pfam" id="PF13590"/>
    </source>
</evidence>
<keyword evidence="3" id="KW-1185">Reference proteome</keyword>
<dbReference type="EMBL" id="JBBKZV010000001">
    <property type="protein sequence ID" value="MEJ8820519.1"/>
    <property type="molecule type" value="Genomic_DNA"/>
</dbReference>
<sequence length="220" mass="23947">MRRALAAIFLIASLTGCASTWVVDSNVMSFSRLDAVPAGTTYRFERLPSQQATEPRQEQLESMAGAALARVGLQRDDARAVYSAQITARVAATLSPWADPWLYPPGWGPGWGPGYGYGYGMRYGRGWYGGGWYGAGWYGGGWYGSPFFPPAANPWYEREVGVVLRDLKSGQVVYETRARNDGPYASSGVVLAVMFDAALQGFPNPPPGERQVNLPVQPQP</sequence>
<proteinExistence type="predicted"/>
<reference evidence="2 3" key="1">
    <citation type="submission" date="2024-03" db="EMBL/GenBank/DDBJ databases">
        <title>Novel species of the genus Variovorax.</title>
        <authorList>
            <person name="Liu Q."/>
            <person name="Xin Y.-H."/>
        </authorList>
    </citation>
    <scope>NUCLEOTIDE SEQUENCE [LARGE SCALE GENOMIC DNA]</scope>
    <source>
        <strain evidence="2 3">KACC 18501</strain>
    </source>
</reference>
<protein>
    <submittedName>
        <fullName evidence="2">DUF4136 domain-containing protein</fullName>
    </submittedName>
</protein>
<dbReference type="Proteomes" id="UP001363010">
    <property type="component" value="Unassembled WGS sequence"/>
</dbReference>
<comment type="caution">
    <text evidence="2">The sequence shown here is derived from an EMBL/GenBank/DDBJ whole genome shotgun (WGS) entry which is preliminary data.</text>
</comment>
<dbReference type="RefSeq" id="WP_340361580.1">
    <property type="nucleotide sequence ID" value="NZ_JBBKZV010000001.1"/>
</dbReference>
<evidence type="ECO:0000313" key="2">
    <source>
        <dbReference type="EMBL" id="MEJ8820519.1"/>
    </source>
</evidence>
<name>A0ABU8VTC0_9BURK</name>
<gene>
    <name evidence="2" type="ORF">WKW80_00535</name>
</gene>
<organism evidence="2 3">
    <name type="scientific">Variovorax humicola</name>
    <dbReference type="NCBI Taxonomy" id="1769758"/>
    <lineage>
        <taxon>Bacteria</taxon>
        <taxon>Pseudomonadati</taxon>
        <taxon>Pseudomonadota</taxon>
        <taxon>Betaproteobacteria</taxon>
        <taxon>Burkholderiales</taxon>
        <taxon>Comamonadaceae</taxon>
        <taxon>Variovorax</taxon>
    </lineage>
</organism>